<dbReference type="InterPro" id="IPR043828">
    <property type="entry name" value="DUF5805"/>
</dbReference>
<evidence type="ECO:0000256" key="1">
    <source>
        <dbReference type="SAM" id="MobiDB-lite"/>
    </source>
</evidence>
<dbReference type="Pfam" id="PF19121">
    <property type="entry name" value="DUF5805"/>
    <property type="match status" value="1"/>
</dbReference>
<gene>
    <name evidence="2" type="ORF">GCM10009017_14070</name>
</gene>
<feature type="region of interest" description="Disordered" evidence="1">
    <location>
        <begin position="55"/>
        <end position="74"/>
    </location>
</feature>
<proteinExistence type="predicted"/>
<reference evidence="2" key="2">
    <citation type="submission" date="2020-09" db="EMBL/GenBank/DDBJ databases">
        <authorList>
            <person name="Sun Q."/>
            <person name="Ohkuma M."/>
        </authorList>
    </citation>
    <scope>NUCLEOTIDE SEQUENCE</scope>
    <source>
        <strain evidence="2">JCM 16108</strain>
    </source>
</reference>
<accession>A0A830FRQ3</accession>
<protein>
    <submittedName>
        <fullName evidence="2">Uncharacterized protein</fullName>
    </submittedName>
</protein>
<dbReference type="Proteomes" id="UP000614609">
    <property type="component" value="Unassembled WGS sequence"/>
</dbReference>
<name>A0A830FRQ3_9EURY</name>
<reference evidence="2" key="1">
    <citation type="journal article" date="2014" name="Int. J. Syst. Evol. Microbiol.">
        <title>Complete genome sequence of Corynebacterium casei LMG S-19264T (=DSM 44701T), isolated from a smear-ripened cheese.</title>
        <authorList>
            <consortium name="US DOE Joint Genome Institute (JGI-PGF)"/>
            <person name="Walter F."/>
            <person name="Albersmeier A."/>
            <person name="Kalinowski J."/>
            <person name="Ruckert C."/>
        </authorList>
    </citation>
    <scope>NUCLEOTIDE SEQUENCE</scope>
    <source>
        <strain evidence="2">JCM 16108</strain>
    </source>
</reference>
<dbReference type="AlphaFoldDB" id="A0A830FRQ3"/>
<organism evidence="2 3">
    <name type="scientific">Halarchaeum rubridurum</name>
    <dbReference type="NCBI Taxonomy" id="489911"/>
    <lineage>
        <taxon>Archaea</taxon>
        <taxon>Methanobacteriati</taxon>
        <taxon>Methanobacteriota</taxon>
        <taxon>Stenosarchaea group</taxon>
        <taxon>Halobacteria</taxon>
        <taxon>Halobacteriales</taxon>
        <taxon>Halobacteriaceae</taxon>
    </lineage>
</organism>
<evidence type="ECO:0000313" key="3">
    <source>
        <dbReference type="Proteomes" id="UP000614609"/>
    </source>
</evidence>
<keyword evidence="3" id="KW-1185">Reference proteome</keyword>
<dbReference type="EMBL" id="BMOO01000003">
    <property type="protein sequence ID" value="GGM65165.1"/>
    <property type="molecule type" value="Genomic_DNA"/>
</dbReference>
<sequence>MGVVCVSDDERVSVKTYVPRYQKAAWVERAEEMGVSQSEFVRLMVQAGVRELGLDADGNGDGCEADTGGEDAGPSLEQRVLDELRERDVAGWETLVDALAGDFEERLEGTLDDLAERGVVKYSPRDGGYVLREADE</sequence>
<evidence type="ECO:0000313" key="2">
    <source>
        <dbReference type="EMBL" id="GGM65165.1"/>
    </source>
</evidence>
<comment type="caution">
    <text evidence="2">The sequence shown here is derived from an EMBL/GenBank/DDBJ whole genome shotgun (WGS) entry which is preliminary data.</text>
</comment>